<protein>
    <submittedName>
        <fullName evidence="2">Uncharacterized protein</fullName>
    </submittedName>
</protein>
<organism evidence="2 3">
    <name type="scientific">Giardia duodenalis assemblage B</name>
    <dbReference type="NCBI Taxonomy" id="1394984"/>
    <lineage>
        <taxon>Eukaryota</taxon>
        <taxon>Metamonada</taxon>
        <taxon>Diplomonadida</taxon>
        <taxon>Hexamitidae</taxon>
        <taxon>Giardiinae</taxon>
        <taxon>Giardia</taxon>
    </lineage>
</organism>
<dbReference type="AlphaFoldDB" id="A0A132NMF7"/>
<evidence type="ECO:0000256" key="1">
    <source>
        <dbReference type="SAM" id="MobiDB-lite"/>
    </source>
</evidence>
<name>A0A132NMF7_GIAIN</name>
<evidence type="ECO:0000313" key="2">
    <source>
        <dbReference type="EMBL" id="KWX11214.1"/>
    </source>
</evidence>
<feature type="compositionally biased region" description="Low complexity" evidence="1">
    <location>
        <begin position="102"/>
        <end position="112"/>
    </location>
</feature>
<evidence type="ECO:0000313" key="3">
    <source>
        <dbReference type="Proteomes" id="UP000070089"/>
    </source>
</evidence>
<feature type="region of interest" description="Disordered" evidence="1">
    <location>
        <begin position="73"/>
        <end position="131"/>
    </location>
</feature>
<dbReference type="VEuPathDB" id="GiardiaDB:QR46_4826"/>
<dbReference type="Proteomes" id="UP000070089">
    <property type="component" value="Unassembled WGS sequence"/>
</dbReference>
<dbReference type="EMBL" id="JXTI01000240">
    <property type="protein sequence ID" value="KWX11214.1"/>
    <property type="molecule type" value="Genomic_DNA"/>
</dbReference>
<gene>
    <name evidence="2" type="ORF">QR46_4826</name>
</gene>
<proteinExistence type="predicted"/>
<feature type="compositionally biased region" description="Pro residues" evidence="1">
    <location>
        <begin position="75"/>
        <end position="85"/>
    </location>
</feature>
<reference evidence="2 3" key="1">
    <citation type="journal article" date="2015" name="Mol. Biochem. Parasitol.">
        <title>Identification of polymorphic genes for use in assemblage B genotyping assays through comparative genomics of multiple assemblage B Giardia duodenalis isolates.</title>
        <authorList>
            <person name="Wielinga C."/>
            <person name="Thompson R.C."/>
            <person name="Monis P."/>
            <person name="Ryan U."/>
        </authorList>
    </citation>
    <scope>NUCLEOTIDE SEQUENCE [LARGE SCALE GENOMIC DNA]</scope>
    <source>
        <strain evidence="2 3">BAH15c1</strain>
    </source>
</reference>
<accession>A0A132NMF7</accession>
<comment type="caution">
    <text evidence="2">The sequence shown here is derived from an EMBL/GenBank/DDBJ whole genome shotgun (WGS) entry which is preliminary data.</text>
</comment>
<sequence>MCSIFSSCIVLVSALKILRYNTHISRDCRELELRFSGMWETLLRDLSAAEQSQGIDASCSMLMTWLPELGASTSWPPPAVHPRPQPADATRTQTDPLDSRPGHPQGPTQTGGKDSLSNLRLGAALGLRKPK</sequence>